<feature type="repeat" description="ANK" evidence="3">
    <location>
        <begin position="84"/>
        <end position="118"/>
    </location>
</feature>
<dbReference type="SUPFAM" id="SSF48403">
    <property type="entry name" value="Ankyrin repeat"/>
    <property type="match status" value="1"/>
</dbReference>
<evidence type="ECO:0000256" key="3">
    <source>
        <dbReference type="PROSITE-ProRule" id="PRU00023"/>
    </source>
</evidence>
<dbReference type="PROSITE" id="PS50088">
    <property type="entry name" value="ANK_REPEAT"/>
    <property type="match status" value="3"/>
</dbReference>
<comment type="caution">
    <text evidence="4">The sequence shown here is derived from an EMBL/GenBank/DDBJ whole genome shotgun (WGS) entry which is preliminary data.</text>
</comment>
<dbReference type="SMART" id="SM00248">
    <property type="entry name" value="ANK"/>
    <property type="match status" value="8"/>
</dbReference>
<evidence type="ECO:0000256" key="2">
    <source>
        <dbReference type="ARBA" id="ARBA00023043"/>
    </source>
</evidence>
<name>A0AAW2HCR4_9NEOP</name>
<keyword evidence="2 3" id="KW-0040">ANK repeat</keyword>
<dbReference type="InterPro" id="IPR002110">
    <property type="entry name" value="Ankyrin_rpt"/>
</dbReference>
<accession>A0AAW2HCR4</accession>
<dbReference type="PROSITE" id="PS50297">
    <property type="entry name" value="ANK_REP_REGION"/>
    <property type="match status" value="3"/>
</dbReference>
<feature type="repeat" description="ANK" evidence="3">
    <location>
        <begin position="119"/>
        <end position="152"/>
    </location>
</feature>
<dbReference type="Gene3D" id="1.25.40.20">
    <property type="entry name" value="Ankyrin repeat-containing domain"/>
    <property type="match status" value="2"/>
</dbReference>
<dbReference type="Pfam" id="PF00023">
    <property type="entry name" value="Ank"/>
    <property type="match status" value="1"/>
</dbReference>
<dbReference type="Pfam" id="PF12796">
    <property type="entry name" value="Ank_2"/>
    <property type="match status" value="2"/>
</dbReference>
<reference evidence="4" key="1">
    <citation type="journal article" date="2024" name="Gigascience">
        <title>Chromosome-level genome of the poultry shaft louse Menopon gallinae provides insight into the host-switching and adaptive evolution of parasitic lice.</title>
        <authorList>
            <person name="Xu Y."/>
            <person name="Ma L."/>
            <person name="Liu S."/>
            <person name="Liang Y."/>
            <person name="Liu Q."/>
            <person name="He Z."/>
            <person name="Tian L."/>
            <person name="Duan Y."/>
            <person name="Cai W."/>
            <person name="Li H."/>
            <person name="Song F."/>
        </authorList>
    </citation>
    <scope>NUCLEOTIDE SEQUENCE</scope>
    <source>
        <strain evidence="4">Cailab_2023a</strain>
    </source>
</reference>
<protein>
    <submittedName>
        <fullName evidence="4">Uncharacterized protein</fullName>
    </submittedName>
</protein>
<keyword evidence="1" id="KW-0677">Repeat</keyword>
<gene>
    <name evidence="4" type="ORF">PYX00_009756</name>
</gene>
<dbReference type="InterPro" id="IPR036770">
    <property type="entry name" value="Ankyrin_rpt-contain_sf"/>
</dbReference>
<dbReference type="AlphaFoldDB" id="A0AAW2HCR4"/>
<evidence type="ECO:0000313" key="4">
    <source>
        <dbReference type="EMBL" id="KAL0267504.1"/>
    </source>
</evidence>
<dbReference type="PANTHER" id="PTHR24171">
    <property type="entry name" value="ANKYRIN REPEAT DOMAIN-CONTAINING PROTEIN 39-RELATED"/>
    <property type="match status" value="1"/>
</dbReference>
<sequence length="499" mass="56050">MAGDTVFNLKYEDTVSTLSKAAETGNLKLMKILLKKGKLPQSPDNRGWCAMHAAAAEGQLEALRLLLTFRKGNRKYLSNICTWKDETPLIIALKKKGMSLGIVKLLLESGADPNKHTNKGKTALHYVCKKGGNVNIIKLLLKHGAAVDPKEYINGYTPFHYSVEGSNDENFQFLVNHADVNLTDSTGETPLYKACVCGSMKAVELILSRDKSSVNVMPRTGFSPLSVAALHGNLDMVKLLIGSGADAGLLSCAHVLPPFSKMKSFLPIHSSVFSNVDVFRYFLEVTDPVMLLEYERDITFGSLPIFTVLFASNVDFIEVLLKHTFPVGYEELKFASHDKLAQVVMSTNFDMGKLVQKLQLFFKYYTHFQANTVLEHFKELLKCETTAGTDKYDFILLCAKIGLPSGSDLLKCELIGWLNERLEKEVEKDCILEGIEMLKRGVPRLMQLSRVEGRRFVRSKVSDDWSAFCWIRDSGLPSWMKRYLWFLEARCSLCIDNVR</sequence>
<organism evidence="4">
    <name type="scientific">Menopon gallinae</name>
    <name type="common">poultry shaft louse</name>
    <dbReference type="NCBI Taxonomy" id="328185"/>
    <lineage>
        <taxon>Eukaryota</taxon>
        <taxon>Metazoa</taxon>
        <taxon>Ecdysozoa</taxon>
        <taxon>Arthropoda</taxon>
        <taxon>Hexapoda</taxon>
        <taxon>Insecta</taxon>
        <taxon>Pterygota</taxon>
        <taxon>Neoptera</taxon>
        <taxon>Paraneoptera</taxon>
        <taxon>Psocodea</taxon>
        <taxon>Troctomorpha</taxon>
        <taxon>Phthiraptera</taxon>
        <taxon>Amblycera</taxon>
        <taxon>Menoponidae</taxon>
        <taxon>Menopon</taxon>
    </lineage>
</organism>
<evidence type="ECO:0000256" key="1">
    <source>
        <dbReference type="ARBA" id="ARBA00022737"/>
    </source>
</evidence>
<feature type="repeat" description="ANK" evidence="3">
    <location>
        <begin position="220"/>
        <end position="252"/>
    </location>
</feature>
<dbReference type="EMBL" id="JARGDH010000005">
    <property type="protein sequence ID" value="KAL0267504.1"/>
    <property type="molecule type" value="Genomic_DNA"/>
</dbReference>
<proteinExistence type="predicted"/>
<dbReference type="PRINTS" id="PR01415">
    <property type="entry name" value="ANKYRIN"/>
</dbReference>